<protein>
    <submittedName>
        <fullName evidence="1">Uncharacterized protein</fullName>
    </submittedName>
</protein>
<dbReference type="Proteomes" id="UP000593560">
    <property type="component" value="Unassembled WGS sequence"/>
</dbReference>
<keyword evidence="2" id="KW-1185">Reference proteome</keyword>
<organism evidence="1 2">
    <name type="scientific">Gossypium harknessii</name>
    <dbReference type="NCBI Taxonomy" id="34285"/>
    <lineage>
        <taxon>Eukaryota</taxon>
        <taxon>Viridiplantae</taxon>
        <taxon>Streptophyta</taxon>
        <taxon>Embryophyta</taxon>
        <taxon>Tracheophyta</taxon>
        <taxon>Spermatophyta</taxon>
        <taxon>Magnoliopsida</taxon>
        <taxon>eudicotyledons</taxon>
        <taxon>Gunneridae</taxon>
        <taxon>Pentapetalae</taxon>
        <taxon>rosids</taxon>
        <taxon>malvids</taxon>
        <taxon>Malvales</taxon>
        <taxon>Malvaceae</taxon>
        <taxon>Malvoideae</taxon>
        <taxon>Gossypium</taxon>
    </lineage>
</organism>
<dbReference type="EMBL" id="JABFAD010000009">
    <property type="protein sequence ID" value="MBA0809320.1"/>
    <property type="molecule type" value="Genomic_DNA"/>
</dbReference>
<gene>
    <name evidence="1" type="ORF">Gohar_024985</name>
</gene>
<evidence type="ECO:0000313" key="2">
    <source>
        <dbReference type="Proteomes" id="UP000593560"/>
    </source>
</evidence>
<comment type="caution">
    <text evidence="1">The sequence shown here is derived from an EMBL/GenBank/DDBJ whole genome shotgun (WGS) entry which is preliminary data.</text>
</comment>
<sequence>MTLESDTLRIIEITNPFNY</sequence>
<name>A0A7J9HHL0_9ROSI</name>
<accession>A0A7J9HHL0</accession>
<reference evidence="1 2" key="1">
    <citation type="journal article" date="2019" name="Genome Biol. Evol.">
        <title>Insights into the evolution of the New World diploid cottons (Gossypium, subgenus Houzingenia) based on genome sequencing.</title>
        <authorList>
            <person name="Grover C.E."/>
            <person name="Arick M.A. 2nd"/>
            <person name="Thrash A."/>
            <person name="Conover J.L."/>
            <person name="Sanders W.S."/>
            <person name="Peterson D.G."/>
            <person name="Frelichowski J.E."/>
            <person name="Scheffler J.A."/>
            <person name="Scheffler B.E."/>
            <person name="Wendel J.F."/>
        </authorList>
    </citation>
    <scope>NUCLEOTIDE SEQUENCE [LARGE SCALE GENOMIC DNA]</scope>
    <source>
        <strain evidence="1">0</strain>
        <tissue evidence="1">Leaf</tissue>
    </source>
</reference>
<dbReference type="AlphaFoldDB" id="A0A7J9HHL0"/>
<evidence type="ECO:0000313" key="1">
    <source>
        <dbReference type="EMBL" id="MBA0809320.1"/>
    </source>
</evidence>
<proteinExistence type="predicted"/>